<feature type="chain" id="PRO_5032498958" description="Bifunctional inhibitor/plant lipid transfer protein/seed storage helical domain-containing protein" evidence="1">
    <location>
        <begin position="28"/>
        <end position="115"/>
    </location>
</feature>
<dbReference type="Gene3D" id="1.10.110.10">
    <property type="entry name" value="Plant lipid-transfer and hydrophobic proteins"/>
    <property type="match status" value="1"/>
</dbReference>
<keyword evidence="4" id="KW-1185">Reference proteome</keyword>
<dbReference type="InterPro" id="IPR044741">
    <property type="entry name" value="NsLTP-like"/>
</dbReference>
<comment type="caution">
    <text evidence="3">The sequence shown here is derived from an EMBL/GenBank/DDBJ whole genome shotgun (WGS) entry which is preliminary data.</text>
</comment>
<gene>
    <name evidence="3" type="ORF">IFM89_014899</name>
</gene>
<dbReference type="InterPro" id="IPR016140">
    <property type="entry name" value="Bifunc_inhib/LTP/seed_store"/>
</dbReference>
<dbReference type="SMART" id="SM00499">
    <property type="entry name" value="AAI"/>
    <property type="match status" value="1"/>
</dbReference>
<dbReference type="InterPro" id="IPR036312">
    <property type="entry name" value="Bifun_inhib/LTP/seed_sf"/>
</dbReference>
<evidence type="ECO:0000256" key="1">
    <source>
        <dbReference type="SAM" id="SignalP"/>
    </source>
</evidence>
<dbReference type="EMBL" id="JADFTS010000008">
    <property type="protein sequence ID" value="KAF9592409.1"/>
    <property type="molecule type" value="Genomic_DNA"/>
</dbReference>
<proteinExistence type="predicted"/>
<dbReference type="SUPFAM" id="SSF47699">
    <property type="entry name" value="Bifunctional inhibitor/lipid-transfer protein/seed storage 2S albumin"/>
    <property type="match status" value="1"/>
</dbReference>
<evidence type="ECO:0000259" key="2">
    <source>
        <dbReference type="SMART" id="SM00499"/>
    </source>
</evidence>
<reference evidence="3 4" key="1">
    <citation type="submission" date="2020-10" db="EMBL/GenBank/DDBJ databases">
        <title>The Coptis chinensis genome and diversification of protoberbering-type alkaloids.</title>
        <authorList>
            <person name="Wang B."/>
            <person name="Shu S."/>
            <person name="Song C."/>
            <person name="Liu Y."/>
        </authorList>
    </citation>
    <scope>NUCLEOTIDE SEQUENCE [LARGE SCALE GENOMIC DNA]</scope>
    <source>
        <strain evidence="3">HL-2020</strain>
        <tissue evidence="3">Leaf</tissue>
    </source>
</reference>
<evidence type="ECO:0000313" key="4">
    <source>
        <dbReference type="Proteomes" id="UP000631114"/>
    </source>
</evidence>
<dbReference type="Proteomes" id="UP000631114">
    <property type="component" value="Unassembled WGS sequence"/>
</dbReference>
<sequence>MAVSKIGFAFIAIAIFLIVASSNQVLAADCEDDVPVLIIQCRQYVAKAGPKVPPSSECCQVVKRVDIPCICSLVQSTIELFISMEKAVYVAEQCGRPVAPGFVCGSYTVPAPAPA</sequence>
<dbReference type="PANTHER" id="PTHR33286:SF1">
    <property type="entry name" value="OS01G0800600 PROTEIN"/>
    <property type="match status" value="1"/>
</dbReference>
<evidence type="ECO:0000313" key="3">
    <source>
        <dbReference type="EMBL" id="KAF9592409.1"/>
    </source>
</evidence>
<organism evidence="3 4">
    <name type="scientific">Coptis chinensis</name>
    <dbReference type="NCBI Taxonomy" id="261450"/>
    <lineage>
        <taxon>Eukaryota</taxon>
        <taxon>Viridiplantae</taxon>
        <taxon>Streptophyta</taxon>
        <taxon>Embryophyta</taxon>
        <taxon>Tracheophyta</taxon>
        <taxon>Spermatophyta</taxon>
        <taxon>Magnoliopsida</taxon>
        <taxon>Ranunculales</taxon>
        <taxon>Ranunculaceae</taxon>
        <taxon>Coptidoideae</taxon>
        <taxon>Coptis</taxon>
    </lineage>
</organism>
<name>A0A835H3S4_9MAGN</name>
<dbReference type="CDD" id="cd04660">
    <property type="entry name" value="nsLTP_like"/>
    <property type="match status" value="1"/>
</dbReference>
<dbReference type="PANTHER" id="PTHR33286">
    <property type="entry name" value="BIFUNCTIONAL INHIBITOR/LIPID-TRANSFER PROTEIN/SEED STORAGE 2S ALBUMIN SUPERFAMILY PROTEIN"/>
    <property type="match status" value="1"/>
</dbReference>
<dbReference type="OrthoDB" id="653734at2759"/>
<keyword evidence="1" id="KW-0732">Signal</keyword>
<accession>A0A835H3S4</accession>
<feature type="domain" description="Bifunctional inhibitor/plant lipid transfer protein/seed storage helical" evidence="2">
    <location>
        <begin position="41"/>
        <end position="104"/>
    </location>
</feature>
<dbReference type="AlphaFoldDB" id="A0A835H3S4"/>
<feature type="signal peptide" evidence="1">
    <location>
        <begin position="1"/>
        <end position="27"/>
    </location>
</feature>
<protein>
    <recommendedName>
        <fullName evidence="2">Bifunctional inhibitor/plant lipid transfer protein/seed storage helical domain-containing protein</fullName>
    </recommendedName>
</protein>
<dbReference type="Pfam" id="PF14368">
    <property type="entry name" value="LTP_2"/>
    <property type="match status" value="1"/>
</dbReference>